<dbReference type="STRING" id="573501.SAMN04487999_2691"/>
<keyword evidence="7" id="KW-1185">Reference proteome</keyword>
<evidence type="ECO:0000313" key="5">
    <source>
        <dbReference type="EMBL" id="SHI19960.1"/>
    </source>
</evidence>
<reference evidence="6" key="1">
    <citation type="submission" date="2016-11" db="EMBL/GenBank/DDBJ databases">
        <authorList>
            <person name="Varghese N."/>
            <person name="Submissions S."/>
        </authorList>
    </citation>
    <scope>NUCLEOTIDE SEQUENCE [LARGE SCALE GENOMIC DNA]</scope>
    <source>
        <strain evidence="6">DSM 19859</strain>
    </source>
</reference>
<evidence type="ECO:0000313" key="4">
    <source>
        <dbReference type="EMBL" id="RXG28244.1"/>
    </source>
</evidence>
<dbReference type="EMBL" id="QOVN01000005">
    <property type="protein sequence ID" value="RXG28244.1"/>
    <property type="molecule type" value="Genomic_DNA"/>
</dbReference>
<organism evidence="5 6">
    <name type="scientific">Leeuwenhoekiella palythoae</name>
    <dbReference type="NCBI Taxonomy" id="573501"/>
    <lineage>
        <taxon>Bacteria</taxon>
        <taxon>Pseudomonadati</taxon>
        <taxon>Bacteroidota</taxon>
        <taxon>Flavobacteriia</taxon>
        <taxon>Flavobacteriales</taxon>
        <taxon>Flavobacteriaceae</taxon>
        <taxon>Leeuwenhoekiella</taxon>
    </lineage>
</organism>
<sequence length="134" mass="14412">MNSFNGNIKTIQVNGNLSLVLVEVTPKLQLKAIVIDTPETATYLQSEASVAVLFKETEVIIATAEVPQISLQNRIPASIVSVEKGALLTKLKLQSDAGVLIAIISTDSASRLELQEGKKVIAMIKLNEVMLRGL</sequence>
<evidence type="ECO:0000259" key="3">
    <source>
        <dbReference type="PROSITE" id="PS51866"/>
    </source>
</evidence>
<feature type="domain" description="Mop" evidence="3">
    <location>
        <begin position="68"/>
        <end position="133"/>
    </location>
</feature>
<dbReference type="AlphaFoldDB" id="A0A1M5Z6W4"/>
<dbReference type="GO" id="GO:0015689">
    <property type="term" value="P:molybdate ion transport"/>
    <property type="evidence" value="ECO:0007669"/>
    <property type="project" value="InterPro"/>
</dbReference>
<dbReference type="SUPFAM" id="SSF50331">
    <property type="entry name" value="MOP-like"/>
    <property type="match status" value="1"/>
</dbReference>
<dbReference type="InterPro" id="IPR004606">
    <property type="entry name" value="Mop_domain"/>
</dbReference>
<proteinExistence type="predicted"/>
<dbReference type="EMBL" id="FQXT01000005">
    <property type="protein sequence ID" value="SHI19960.1"/>
    <property type="molecule type" value="Genomic_DNA"/>
</dbReference>
<dbReference type="InterPro" id="IPR005116">
    <property type="entry name" value="Transp-assoc_OB_typ1"/>
</dbReference>
<dbReference type="Proteomes" id="UP000184240">
    <property type="component" value="Unassembled WGS sequence"/>
</dbReference>
<dbReference type="InterPro" id="IPR008995">
    <property type="entry name" value="Mo/tungstate-bd_C_term_dom"/>
</dbReference>
<gene>
    <name evidence="4" type="ORF">DSM01_2754</name>
    <name evidence="5" type="ORF">SAMN04487999_2691</name>
</gene>
<keyword evidence="1 2" id="KW-0500">Molybdenum</keyword>
<accession>A0A1M5Z6W4</accession>
<dbReference type="Gene3D" id="2.40.50.100">
    <property type="match status" value="2"/>
</dbReference>
<reference evidence="4 7" key="3">
    <citation type="submission" date="2018-07" db="EMBL/GenBank/DDBJ databases">
        <title>Leeuwenhoekiella genomics.</title>
        <authorList>
            <person name="Tahon G."/>
            <person name="Willems A."/>
        </authorList>
    </citation>
    <scope>NUCLEOTIDE SEQUENCE [LARGE SCALE GENOMIC DNA]</scope>
    <source>
        <strain evidence="4 7">LMG 24856</strain>
    </source>
</reference>
<dbReference type="Proteomes" id="UP000290037">
    <property type="component" value="Unassembled WGS sequence"/>
</dbReference>
<dbReference type="OrthoDB" id="8719578at2"/>
<dbReference type="Pfam" id="PF03459">
    <property type="entry name" value="TOBE"/>
    <property type="match status" value="1"/>
</dbReference>
<evidence type="ECO:0000256" key="2">
    <source>
        <dbReference type="PROSITE-ProRule" id="PRU01213"/>
    </source>
</evidence>
<protein>
    <submittedName>
        <fullName evidence="5">Molybdenum-pterin binding domain-containing protein</fullName>
    </submittedName>
    <submittedName>
        <fullName evidence="4">Molybdopterin-binding protein</fullName>
    </submittedName>
</protein>
<reference evidence="5" key="2">
    <citation type="submission" date="2016-11" db="EMBL/GenBank/DDBJ databases">
        <authorList>
            <person name="Jaros S."/>
            <person name="Januszkiewicz K."/>
            <person name="Wedrychowicz H."/>
        </authorList>
    </citation>
    <scope>NUCLEOTIDE SEQUENCE [LARGE SCALE GENOMIC DNA]</scope>
    <source>
        <strain evidence="5">DSM 19859</strain>
    </source>
</reference>
<name>A0A1M5Z6W4_9FLAO</name>
<evidence type="ECO:0000313" key="7">
    <source>
        <dbReference type="Proteomes" id="UP000290037"/>
    </source>
</evidence>
<evidence type="ECO:0000256" key="1">
    <source>
        <dbReference type="ARBA" id="ARBA00022505"/>
    </source>
</evidence>
<dbReference type="PROSITE" id="PS51866">
    <property type="entry name" value="MOP"/>
    <property type="match status" value="1"/>
</dbReference>
<evidence type="ECO:0000313" key="6">
    <source>
        <dbReference type="Proteomes" id="UP000184240"/>
    </source>
</evidence>
<dbReference type="RefSeq" id="WP_084673170.1">
    <property type="nucleotide sequence ID" value="NZ_FQXT01000005.1"/>
</dbReference>